<keyword evidence="2" id="KW-1185">Reference proteome</keyword>
<gene>
    <name evidence="1" type="ORF">MSPICULIGERA_LOCUS14498</name>
</gene>
<name>A0AA36CVN2_9BILA</name>
<dbReference type="AlphaFoldDB" id="A0AA36CVN2"/>
<evidence type="ECO:0000313" key="2">
    <source>
        <dbReference type="Proteomes" id="UP001177023"/>
    </source>
</evidence>
<accession>A0AA36CVN2</accession>
<feature type="non-terminal residue" evidence="1">
    <location>
        <position position="1"/>
    </location>
</feature>
<comment type="caution">
    <text evidence="1">The sequence shown here is derived from an EMBL/GenBank/DDBJ whole genome shotgun (WGS) entry which is preliminary data.</text>
</comment>
<sequence>MFVTLPQLLPALSDDDGNQVTFQCATCGCASDLCGSFVRVASQLICSQCYSNIMCNLSEKKECSGSYTCQRYREERAAAEFPANVNCIDGMCTACIFTRAQDLGIVKQLTEPVVDEHPREDECPIHHRGLGTPPCRMSNTCRRYRKDRAAATDLVSVVGFDKACEACYMLRIGDVMAAGLLDGEEGDEEEPQDKPDTDTSV</sequence>
<protein>
    <submittedName>
        <fullName evidence="1">Uncharacterized protein</fullName>
    </submittedName>
</protein>
<dbReference type="EMBL" id="CATQJA010002643">
    <property type="protein sequence ID" value="CAJ0576200.1"/>
    <property type="molecule type" value="Genomic_DNA"/>
</dbReference>
<proteinExistence type="predicted"/>
<evidence type="ECO:0000313" key="1">
    <source>
        <dbReference type="EMBL" id="CAJ0576200.1"/>
    </source>
</evidence>
<dbReference type="Proteomes" id="UP001177023">
    <property type="component" value="Unassembled WGS sequence"/>
</dbReference>
<organism evidence="1 2">
    <name type="scientific">Mesorhabditis spiculigera</name>
    <dbReference type="NCBI Taxonomy" id="96644"/>
    <lineage>
        <taxon>Eukaryota</taxon>
        <taxon>Metazoa</taxon>
        <taxon>Ecdysozoa</taxon>
        <taxon>Nematoda</taxon>
        <taxon>Chromadorea</taxon>
        <taxon>Rhabditida</taxon>
        <taxon>Rhabditina</taxon>
        <taxon>Rhabditomorpha</taxon>
        <taxon>Rhabditoidea</taxon>
        <taxon>Rhabditidae</taxon>
        <taxon>Mesorhabditinae</taxon>
        <taxon>Mesorhabditis</taxon>
    </lineage>
</organism>
<reference evidence="1" key="1">
    <citation type="submission" date="2023-06" db="EMBL/GenBank/DDBJ databases">
        <authorList>
            <person name="Delattre M."/>
        </authorList>
    </citation>
    <scope>NUCLEOTIDE SEQUENCE</scope>
    <source>
        <strain evidence="1">AF72</strain>
    </source>
</reference>